<comment type="subcellular location">
    <subcellularLocation>
        <location evidence="1">Cytoplasm</location>
        <location evidence="1">Cytoskeleton</location>
        <location evidence="1">Cilium axoneme</location>
    </subcellularLocation>
</comment>
<feature type="compositionally biased region" description="Acidic residues" evidence="6">
    <location>
        <begin position="603"/>
        <end position="620"/>
    </location>
</feature>
<reference evidence="7 8" key="1">
    <citation type="submission" date="2020-11" db="EMBL/GenBank/DDBJ databases">
        <authorList>
            <person name="Wallbank WR R."/>
            <person name="Pardo Diaz C."/>
            <person name="Kozak K."/>
            <person name="Martin S."/>
            <person name="Jiggins C."/>
            <person name="Moest M."/>
            <person name="Warren A I."/>
            <person name="Generalovic N T."/>
            <person name="Byers J.R.P. K."/>
            <person name="Montejo-Kovacevich G."/>
            <person name="Yen C E."/>
        </authorList>
    </citation>
    <scope>NUCLEOTIDE SEQUENCE [LARGE SCALE GENOMIC DNA]</scope>
</reference>
<dbReference type="EMBL" id="LR899011">
    <property type="protein sequence ID" value="CAD7084558.1"/>
    <property type="molecule type" value="Genomic_DNA"/>
</dbReference>
<dbReference type="FunCoup" id="A0A7R8UPC7">
    <property type="interactions" value="41"/>
</dbReference>
<organism evidence="7 8">
    <name type="scientific">Hermetia illucens</name>
    <name type="common">Black soldier fly</name>
    <dbReference type="NCBI Taxonomy" id="343691"/>
    <lineage>
        <taxon>Eukaryota</taxon>
        <taxon>Metazoa</taxon>
        <taxon>Ecdysozoa</taxon>
        <taxon>Arthropoda</taxon>
        <taxon>Hexapoda</taxon>
        <taxon>Insecta</taxon>
        <taxon>Pterygota</taxon>
        <taxon>Neoptera</taxon>
        <taxon>Endopterygota</taxon>
        <taxon>Diptera</taxon>
        <taxon>Brachycera</taxon>
        <taxon>Stratiomyomorpha</taxon>
        <taxon>Stratiomyidae</taxon>
        <taxon>Hermetiinae</taxon>
        <taxon>Hermetia</taxon>
    </lineage>
</organism>
<dbReference type="OrthoDB" id="272202at2759"/>
<dbReference type="GO" id="GO:0035082">
    <property type="term" value="P:axoneme assembly"/>
    <property type="evidence" value="ECO:0007669"/>
    <property type="project" value="TreeGrafter"/>
</dbReference>
<keyword evidence="2" id="KW-0963">Cytoplasm</keyword>
<evidence type="ECO:0000256" key="2">
    <source>
        <dbReference type="ARBA" id="ARBA00022490"/>
    </source>
</evidence>
<accession>A0A7R8UPC7</accession>
<name>A0A7R8UPC7_HERIL</name>
<feature type="region of interest" description="Disordered" evidence="6">
    <location>
        <begin position="365"/>
        <end position="403"/>
    </location>
</feature>
<dbReference type="Proteomes" id="UP000594454">
    <property type="component" value="Chromosome 3"/>
</dbReference>
<dbReference type="InParanoid" id="A0A7R8UPC7"/>
<dbReference type="PANTHER" id="PTHR13159">
    <property type="entry name" value="RADIAL SPOKEHEAD-RELATED"/>
    <property type="match status" value="1"/>
</dbReference>
<keyword evidence="5" id="KW-0966">Cell projection</keyword>
<evidence type="ECO:0000313" key="8">
    <source>
        <dbReference type="Proteomes" id="UP000594454"/>
    </source>
</evidence>
<dbReference type="PANTHER" id="PTHR13159:SF0">
    <property type="entry name" value="RADIAL SPOKE HEAD 6 HOMOLOG A"/>
    <property type="match status" value="1"/>
</dbReference>
<dbReference type="CDD" id="cd22963">
    <property type="entry name" value="DD_CrRSP4-like"/>
    <property type="match status" value="1"/>
</dbReference>
<evidence type="ECO:0000313" key="7">
    <source>
        <dbReference type="EMBL" id="CAD7084558.1"/>
    </source>
</evidence>
<feature type="compositionally biased region" description="Acidic residues" evidence="6">
    <location>
        <begin position="374"/>
        <end position="392"/>
    </location>
</feature>
<proteinExistence type="predicted"/>
<protein>
    <submittedName>
        <fullName evidence="7">Uncharacterized protein</fullName>
    </submittedName>
</protein>
<sequence>MCNCPEEPKSDIIKKCAGKFSKKKTPSRERDLEIAKSILQRRSNYSGDNVFDHLCDLIKRIIDEDPPSVVDCFEDYSRIVREEKFHMLENNFVNSYKDPHSLQYAVNIMKSFQISLYPEIVPIGEEEEQKPEEVDEPVYTPTTRDVMHLQFYWSLCGFGVSEEGFLLSHSIEKFEKHPAISSCRFWGKMFGLKANYYILEAEFTQEEIAKRVQQMKYDMMEKARIDREEDGLKQRSEIPRPDLFPGMKWKGYPEADIAKMNIKQPPLPKNDYKRPLDIPPEIIGKGLNRYAYFVCTDPLEEWIELPIVTPKQIGVSRNIKKFLTGNLEAPVVSYPLFPGKEKHYLRAIIARISAGTHISPVGFMKIGKERSPDIEGEEEEEEEEEAEEEEEGGSSKINNDKPIIENKKYKPLPVRNLLDMQSWQHTRPAILTQGRVAVYDEKKYRKEFGLDGGENEEDEEEEEEVEEEEDEDEEGKKPKLLTEKALALFTAINEDTLDFNIPSWSLRKSNCHNTKNMVVIAKSNVWPGAFSFAMENVVDNLYIGWGNKYEVRNMSPPPLPDIQEEYSIGPEILEILDPSAKDEEDWRIAHLKIKSEHHGEEIGREEDLDEEGEEEEDEED</sequence>
<gene>
    <name evidence="7" type="ORF">HERILL_LOCUS7446</name>
</gene>
<keyword evidence="4" id="KW-0206">Cytoskeleton</keyword>
<keyword evidence="3" id="KW-0969">Cilium</keyword>
<feature type="compositionally biased region" description="Acidic residues" evidence="6">
    <location>
        <begin position="453"/>
        <end position="473"/>
    </location>
</feature>
<feature type="region of interest" description="Disordered" evidence="6">
    <location>
        <begin position="448"/>
        <end position="479"/>
    </location>
</feature>
<evidence type="ECO:0000256" key="3">
    <source>
        <dbReference type="ARBA" id="ARBA00023069"/>
    </source>
</evidence>
<dbReference type="GO" id="GO:0001534">
    <property type="term" value="C:radial spoke"/>
    <property type="evidence" value="ECO:0007669"/>
    <property type="project" value="InterPro"/>
</dbReference>
<evidence type="ECO:0000256" key="5">
    <source>
        <dbReference type="ARBA" id="ARBA00023273"/>
    </source>
</evidence>
<dbReference type="InterPro" id="IPR006802">
    <property type="entry name" value="Radial_spoke"/>
</dbReference>
<evidence type="ECO:0000256" key="1">
    <source>
        <dbReference type="ARBA" id="ARBA00004430"/>
    </source>
</evidence>
<feature type="region of interest" description="Disordered" evidence="6">
    <location>
        <begin position="597"/>
        <end position="620"/>
    </location>
</feature>
<dbReference type="GO" id="GO:0060294">
    <property type="term" value="P:cilium movement involved in cell motility"/>
    <property type="evidence" value="ECO:0007669"/>
    <property type="project" value="InterPro"/>
</dbReference>
<evidence type="ECO:0000256" key="6">
    <source>
        <dbReference type="SAM" id="MobiDB-lite"/>
    </source>
</evidence>
<dbReference type="AlphaFoldDB" id="A0A7R8UPC7"/>
<evidence type="ECO:0000256" key="4">
    <source>
        <dbReference type="ARBA" id="ARBA00023212"/>
    </source>
</evidence>
<keyword evidence="8" id="KW-1185">Reference proteome</keyword>
<dbReference type="Pfam" id="PF04712">
    <property type="entry name" value="Radial_spoke"/>
    <property type="match status" value="1"/>
</dbReference>